<gene>
    <name evidence="1" type="ORF">ACFOY0_05055</name>
</gene>
<keyword evidence="2" id="KW-1185">Reference proteome</keyword>
<name>A0ABV8W1M4_9FLAO</name>
<dbReference type="EMBL" id="JBHSCO010000001">
    <property type="protein sequence ID" value="MFC4390354.1"/>
    <property type="molecule type" value="Genomic_DNA"/>
</dbReference>
<organism evidence="1 2">
    <name type="scientific">Flavobacterium quisquiliarum</name>
    <dbReference type="NCBI Taxonomy" id="1834436"/>
    <lineage>
        <taxon>Bacteria</taxon>
        <taxon>Pseudomonadati</taxon>
        <taxon>Bacteroidota</taxon>
        <taxon>Flavobacteriia</taxon>
        <taxon>Flavobacteriales</taxon>
        <taxon>Flavobacteriaceae</taxon>
        <taxon>Flavobacterium</taxon>
    </lineage>
</organism>
<evidence type="ECO:0000313" key="1">
    <source>
        <dbReference type="EMBL" id="MFC4390354.1"/>
    </source>
</evidence>
<accession>A0ABV8W1M4</accession>
<dbReference type="RefSeq" id="WP_179004413.1">
    <property type="nucleotide sequence ID" value="NZ_JBHSCO010000001.1"/>
</dbReference>
<dbReference type="Pfam" id="PF14081">
    <property type="entry name" value="DUF4262"/>
    <property type="match status" value="1"/>
</dbReference>
<dbReference type="InterPro" id="IPR025358">
    <property type="entry name" value="DUF4262"/>
</dbReference>
<reference evidence="2" key="1">
    <citation type="journal article" date="2019" name="Int. J. Syst. Evol. Microbiol.">
        <title>The Global Catalogue of Microorganisms (GCM) 10K type strain sequencing project: providing services to taxonomists for standard genome sequencing and annotation.</title>
        <authorList>
            <consortium name="The Broad Institute Genomics Platform"/>
            <consortium name="The Broad Institute Genome Sequencing Center for Infectious Disease"/>
            <person name="Wu L."/>
            <person name="Ma J."/>
        </authorList>
    </citation>
    <scope>NUCLEOTIDE SEQUENCE [LARGE SCALE GENOMIC DNA]</scope>
    <source>
        <strain evidence="2">CGMCC 1.15345</strain>
    </source>
</reference>
<sequence>MKNTEKQKELYFEKVYDNIRNKGYHTTAVLEEDNFTPFAYSTGIFENFKIPELFISGLGPNLSGEIIQNYVEKYKFSEVSLNEKIDDLVENFPVYFIKIKNENLSEYVLTSIKFYENKEYAYLQLIFPDLKGKFPNEPGYDYDQTIVGEFLL</sequence>
<protein>
    <submittedName>
        <fullName evidence="1">DUF4262 domain-containing protein</fullName>
    </submittedName>
</protein>
<proteinExistence type="predicted"/>
<evidence type="ECO:0000313" key="2">
    <source>
        <dbReference type="Proteomes" id="UP001595719"/>
    </source>
</evidence>
<dbReference type="Proteomes" id="UP001595719">
    <property type="component" value="Unassembled WGS sequence"/>
</dbReference>
<comment type="caution">
    <text evidence="1">The sequence shown here is derived from an EMBL/GenBank/DDBJ whole genome shotgun (WGS) entry which is preliminary data.</text>
</comment>